<name>A0ABX5SQS1_9MICO</name>
<gene>
    <name evidence="1" type="ORF">E4K62_01645</name>
</gene>
<accession>A0ABX5SQS1</accession>
<protein>
    <submittedName>
        <fullName evidence="1">Uncharacterized protein</fullName>
    </submittedName>
</protein>
<dbReference type="Proteomes" id="UP000295748">
    <property type="component" value="Chromosome"/>
</dbReference>
<reference evidence="1 2" key="1">
    <citation type="submission" date="2019-03" db="EMBL/GenBank/DDBJ databases">
        <authorList>
            <person name="Dong K."/>
        </authorList>
    </citation>
    <scope>NUCLEOTIDE SEQUENCE [LARGE SCALE GENOMIC DNA]</scope>
    <source>
        <strain evidence="2">dk512</strain>
    </source>
</reference>
<dbReference type="EMBL" id="CP038266">
    <property type="protein sequence ID" value="QBR87508.1"/>
    <property type="molecule type" value="Genomic_DNA"/>
</dbReference>
<evidence type="ECO:0000313" key="1">
    <source>
        <dbReference type="EMBL" id="QBR87508.1"/>
    </source>
</evidence>
<sequence>MNIYVVAATRPEGGVAYHLEHDYDTDIFTDLPGDGPFPTLDLAEAASGRLADALACVND</sequence>
<proteinExistence type="predicted"/>
<dbReference type="RefSeq" id="WP_135062938.1">
    <property type="nucleotide sequence ID" value="NZ_CP038266.1"/>
</dbReference>
<organism evidence="1 2">
    <name type="scientific">Microbacterium wangchenii</name>
    <dbReference type="NCBI Taxonomy" id="2541726"/>
    <lineage>
        <taxon>Bacteria</taxon>
        <taxon>Bacillati</taxon>
        <taxon>Actinomycetota</taxon>
        <taxon>Actinomycetes</taxon>
        <taxon>Micrococcales</taxon>
        <taxon>Microbacteriaceae</taxon>
        <taxon>Microbacterium</taxon>
    </lineage>
</organism>
<keyword evidence="2" id="KW-1185">Reference proteome</keyword>
<evidence type="ECO:0000313" key="2">
    <source>
        <dbReference type="Proteomes" id="UP000295748"/>
    </source>
</evidence>